<dbReference type="OrthoDB" id="3259206at2759"/>
<reference evidence="2" key="1">
    <citation type="submission" date="2020-11" db="EMBL/GenBank/DDBJ databases">
        <authorList>
            <consortium name="DOE Joint Genome Institute"/>
            <person name="Ahrendt S."/>
            <person name="Riley R."/>
            <person name="Andreopoulos W."/>
            <person name="Labutti K."/>
            <person name="Pangilinan J."/>
            <person name="Ruiz-Duenas F.J."/>
            <person name="Barrasa J.M."/>
            <person name="Sanchez-Garcia M."/>
            <person name="Camarero S."/>
            <person name="Miyauchi S."/>
            <person name="Serrano A."/>
            <person name="Linde D."/>
            <person name="Babiker R."/>
            <person name="Drula E."/>
            <person name="Ayuso-Fernandez I."/>
            <person name="Pacheco R."/>
            <person name="Padilla G."/>
            <person name="Ferreira P."/>
            <person name="Barriuso J."/>
            <person name="Kellner H."/>
            <person name="Castanera R."/>
            <person name="Alfaro M."/>
            <person name="Ramirez L."/>
            <person name="Pisabarro A.G."/>
            <person name="Kuo A."/>
            <person name="Tritt A."/>
            <person name="Lipzen A."/>
            <person name="He G."/>
            <person name="Yan M."/>
            <person name="Ng V."/>
            <person name="Cullen D."/>
            <person name="Martin F."/>
            <person name="Rosso M.-N."/>
            <person name="Henrissat B."/>
            <person name="Hibbett D."/>
            <person name="Martinez A.T."/>
            <person name="Grigoriev I.V."/>
        </authorList>
    </citation>
    <scope>NUCLEOTIDE SEQUENCE</scope>
    <source>
        <strain evidence="2">AH 40177</strain>
    </source>
</reference>
<dbReference type="EMBL" id="JADNRY010000050">
    <property type="protein sequence ID" value="KAF9069465.1"/>
    <property type="molecule type" value="Genomic_DNA"/>
</dbReference>
<evidence type="ECO:0000256" key="1">
    <source>
        <dbReference type="SAM" id="Phobius"/>
    </source>
</evidence>
<organism evidence="2 3">
    <name type="scientific">Rhodocollybia butyracea</name>
    <dbReference type="NCBI Taxonomy" id="206335"/>
    <lineage>
        <taxon>Eukaryota</taxon>
        <taxon>Fungi</taxon>
        <taxon>Dikarya</taxon>
        <taxon>Basidiomycota</taxon>
        <taxon>Agaricomycotina</taxon>
        <taxon>Agaricomycetes</taxon>
        <taxon>Agaricomycetidae</taxon>
        <taxon>Agaricales</taxon>
        <taxon>Marasmiineae</taxon>
        <taxon>Omphalotaceae</taxon>
        <taxon>Rhodocollybia</taxon>
    </lineage>
</organism>
<evidence type="ECO:0000313" key="2">
    <source>
        <dbReference type="EMBL" id="KAF9069465.1"/>
    </source>
</evidence>
<feature type="transmembrane region" description="Helical" evidence="1">
    <location>
        <begin position="193"/>
        <end position="211"/>
    </location>
</feature>
<dbReference type="Proteomes" id="UP000772434">
    <property type="component" value="Unassembled WGS sequence"/>
</dbReference>
<keyword evidence="1" id="KW-0812">Transmembrane</keyword>
<dbReference type="AlphaFoldDB" id="A0A9P5U727"/>
<comment type="caution">
    <text evidence="2">The sequence shown here is derived from an EMBL/GenBank/DDBJ whole genome shotgun (WGS) entry which is preliminary data.</text>
</comment>
<name>A0A9P5U727_9AGAR</name>
<feature type="transmembrane region" description="Helical" evidence="1">
    <location>
        <begin position="115"/>
        <end position="137"/>
    </location>
</feature>
<feature type="transmembrane region" description="Helical" evidence="1">
    <location>
        <begin position="157"/>
        <end position="181"/>
    </location>
</feature>
<proteinExistence type="predicted"/>
<keyword evidence="1" id="KW-0472">Membrane</keyword>
<keyword evidence="1" id="KW-1133">Transmembrane helix</keyword>
<feature type="transmembrane region" description="Helical" evidence="1">
    <location>
        <begin position="7"/>
        <end position="27"/>
    </location>
</feature>
<gene>
    <name evidence="2" type="ORF">BDP27DRAFT_1325395</name>
</gene>
<keyword evidence="3" id="KW-1185">Reference proteome</keyword>
<feature type="transmembrane region" description="Helical" evidence="1">
    <location>
        <begin position="39"/>
        <end position="57"/>
    </location>
</feature>
<feature type="transmembrane region" description="Helical" evidence="1">
    <location>
        <begin position="69"/>
        <end position="95"/>
    </location>
</feature>
<evidence type="ECO:0000313" key="3">
    <source>
        <dbReference type="Proteomes" id="UP000772434"/>
    </source>
</evidence>
<accession>A0A9P5U727</accession>
<protein>
    <submittedName>
        <fullName evidence="2">Uncharacterized protein</fullName>
    </submittedName>
</protein>
<sequence>MYTLTTLYTAASIVHLIQIIQGSLLGFSSSFSSPIDFTLISALLYTNYSLTDGVVVWRAWVLCRNEYSIALSVCIFFLCCTTASGMSLIAIRIALSVISTARTGTTLKLAVDITQVSGLGLSLITNLIATTIVSMKAWRFREMFFSSGPHRPNTSRILVLIIESGVLYSISLIIVIVASIIRLPGGTLGDLYTPVNLQLAGIYLLVVLIMVNKNLTLDKGATAFSSDSITFTSIGTNSDKRLRVLKR</sequence>